<dbReference type="EMBL" id="KI394524">
    <property type="protein sequence ID" value="ERN02575.1"/>
    <property type="molecule type" value="Genomic_DNA"/>
</dbReference>
<evidence type="ECO:0000313" key="2">
    <source>
        <dbReference type="EMBL" id="ERN02575.1"/>
    </source>
</evidence>
<evidence type="ECO:0000256" key="1">
    <source>
        <dbReference type="SAM" id="MobiDB-lite"/>
    </source>
</evidence>
<keyword evidence="3" id="KW-1185">Reference proteome</keyword>
<dbReference type="Proteomes" id="UP000017836">
    <property type="component" value="Unassembled WGS sequence"/>
</dbReference>
<sequence>MGIDVNPLPINDPQPSAPPLTTTKVPASDPRGKVAIHTILEESYIIHPSLLIFSCIIPTTLMILRETTSQEPLQDILMPTIQNVQREVVPLETQTWHQDVIISVAQEISNVFTFKNLCYHTKMLK</sequence>
<evidence type="ECO:0000313" key="3">
    <source>
        <dbReference type="Proteomes" id="UP000017836"/>
    </source>
</evidence>
<dbReference type="HOGENOM" id="CLU_162916_0_0_1"/>
<accession>W1P6G1</accession>
<dbReference type="Gramene" id="ERN02575">
    <property type="protein sequence ID" value="ERN02575"/>
    <property type="gene ID" value="AMTR_s00087p00080630"/>
</dbReference>
<protein>
    <submittedName>
        <fullName evidence="2">Uncharacterized protein</fullName>
    </submittedName>
</protein>
<dbReference type="AlphaFoldDB" id="W1P6G1"/>
<organism evidence="2 3">
    <name type="scientific">Amborella trichopoda</name>
    <dbReference type="NCBI Taxonomy" id="13333"/>
    <lineage>
        <taxon>Eukaryota</taxon>
        <taxon>Viridiplantae</taxon>
        <taxon>Streptophyta</taxon>
        <taxon>Embryophyta</taxon>
        <taxon>Tracheophyta</taxon>
        <taxon>Spermatophyta</taxon>
        <taxon>Magnoliopsida</taxon>
        <taxon>Amborellales</taxon>
        <taxon>Amborellaceae</taxon>
        <taxon>Amborella</taxon>
    </lineage>
</organism>
<name>W1P6G1_AMBTC</name>
<reference evidence="3" key="1">
    <citation type="journal article" date="2013" name="Science">
        <title>The Amborella genome and the evolution of flowering plants.</title>
        <authorList>
            <consortium name="Amborella Genome Project"/>
        </authorList>
    </citation>
    <scope>NUCLEOTIDE SEQUENCE [LARGE SCALE GENOMIC DNA]</scope>
</reference>
<feature type="region of interest" description="Disordered" evidence="1">
    <location>
        <begin position="1"/>
        <end position="28"/>
    </location>
</feature>
<proteinExistence type="predicted"/>
<gene>
    <name evidence="2" type="ORF">AMTR_s00087p00080630</name>
</gene>